<evidence type="ECO:0000313" key="5">
    <source>
        <dbReference type="Proteomes" id="UP000576082"/>
    </source>
</evidence>
<dbReference type="PIRSF" id="PIRSF000441">
    <property type="entry name" value="CysE"/>
    <property type="match status" value="1"/>
</dbReference>
<dbReference type="SUPFAM" id="SSF51161">
    <property type="entry name" value="Trimeric LpxA-like enzymes"/>
    <property type="match status" value="1"/>
</dbReference>
<comment type="caution">
    <text evidence="4">The sequence shown here is derived from an EMBL/GenBank/DDBJ whole genome shotgun (WGS) entry which is preliminary data.</text>
</comment>
<accession>A0A7X9XCW2</accession>
<reference evidence="4 5" key="1">
    <citation type="submission" date="2020-04" db="EMBL/GenBank/DDBJ databases">
        <title>Flammeovirga sp. SR4, a novel species isolated from seawater.</title>
        <authorList>
            <person name="Wang X."/>
        </authorList>
    </citation>
    <scope>NUCLEOTIDE SEQUENCE [LARGE SCALE GENOMIC DNA]</scope>
    <source>
        <strain evidence="4 5">ATCC 23126</strain>
    </source>
</reference>
<comment type="similarity">
    <text evidence="1">Belongs to the transferase hexapeptide repeat family.</text>
</comment>
<keyword evidence="5" id="KW-1185">Reference proteome</keyword>
<dbReference type="InterPro" id="IPR045304">
    <property type="entry name" value="LbH_SAT"/>
</dbReference>
<proteinExistence type="inferred from homology"/>
<dbReference type="GO" id="GO:0006535">
    <property type="term" value="P:cysteine biosynthetic process from serine"/>
    <property type="evidence" value="ECO:0007669"/>
    <property type="project" value="InterPro"/>
</dbReference>
<dbReference type="CDD" id="cd03354">
    <property type="entry name" value="LbH_SAT"/>
    <property type="match status" value="1"/>
</dbReference>
<evidence type="ECO:0000313" key="4">
    <source>
        <dbReference type="EMBL" id="NME72222.1"/>
    </source>
</evidence>
<dbReference type="InterPro" id="IPR005881">
    <property type="entry name" value="Ser_O-AcTrfase"/>
</dbReference>
<evidence type="ECO:0000256" key="3">
    <source>
        <dbReference type="ARBA" id="ARBA00023315"/>
    </source>
</evidence>
<dbReference type="PANTHER" id="PTHR42811">
    <property type="entry name" value="SERINE ACETYLTRANSFERASE"/>
    <property type="match status" value="1"/>
</dbReference>
<dbReference type="GO" id="GO:0009001">
    <property type="term" value="F:serine O-acetyltransferase activity"/>
    <property type="evidence" value="ECO:0007669"/>
    <property type="project" value="InterPro"/>
</dbReference>
<dbReference type="Gene3D" id="2.160.10.10">
    <property type="entry name" value="Hexapeptide repeat proteins"/>
    <property type="match status" value="1"/>
</dbReference>
<sequence>MKNTKGEFVFNFYRLSHKLYNKRWSNSHPIRILYKIIVQYILCIDIPDSTMIGDNFQIYHGFGIVINEKAVIGRNVTIRQNTTIGNSKEGSPSPKIGNNVNIGANCIIIGDIKVGNNVIIGAGSVVTKNVPENTIIVGNPAKIIKHIK</sequence>
<name>A0A7X9XCW2_9BACT</name>
<dbReference type="InterPro" id="IPR011004">
    <property type="entry name" value="Trimer_LpxA-like_sf"/>
</dbReference>
<dbReference type="Proteomes" id="UP000576082">
    <property type="component" value="Unassembled WGS sequence"/>
</dbReference>
<dbReference type="InterPro" id="IPR001451">
    <property type="entry name" value="Hexapep"/>
</dbReference>
<dbReference type="EMBL" id="JABANE010000144">
    <property type="protein sequence ID" value="NME72222.1"/>
    <property type="molecule type" value="Genomic_DNA"/>
</dbReference>
<gene>
    <name evidence="4" type="ORF">HHU12_29955</name>
</gene>
<keyword evidence="3" id="KW-0012">Acyltransferase</keyword>
<dbReference type="RefSeq" id="WP_169660416.1">
    <property type="nucleotide sequence ID" value="NZ_JABANE010000144.1"/>
</dbReference>
<evidence type="ECO:0000256" key="2">
    <source>
        <dbReference type="ARBA" id="ARBA00022679"/>
    </source>
</evidence>
<dbReference type="Pfam" id="PF00132">
    <property type="entry name" value="Hexapep"/>
    <property type="match status" value="1"/>
</dbReference>
<protein>
    <submittedName>
        <fullName evidence="4">Serine acetyltransferase</fullName>
    </submittedName>
</protein>
<organism evidence="4 5">
    <name type="scientific">Flammeovirga aprica JL-4</name>
    <dbReference type="NCBI Taxonomy" id="694437"/>
    <lineage>
        <taxon>Bacteria</taxon>
        <taxon>Pseudomonadati</taxon>
        <taxon>Bacteroidota</taxon>
        <taxon>Cytophagia</taxon>
        <taxon>Cytophagales</taxon>
        <taxon>Flammeovirgaceae</taxon>
        <taxon>Flammeovirga</taxon>
    </lineage>
</organism>
<dbReference type="GO" id="GO:0005737">
    <property type="term" value="C:cytoplasm"/>
    <property type="evidence" value="ECO:0007669"/>
    <property type="project" value="InterPro"/>
</dbReference>
<evidence type="ECO:0000256" key="1">
    <source>
        <dbReference type="ARBA" id="ARBA00007274"/>
    </source>
</evidence>
<dbReference type="AlphaFoldDB" id="A0A7X9XCW2"/>
<keyword evidence="2 4" id="KW-0808">Transferase</keyword>